<comment type="caution">
    <text evidence="1">The sequence shown here is derived from an EMBL/GenBank/DDBJ whole genome shotgun (WGS) entry which is preliminary data.</text>
</comment>
<protein>
    <submittedName>
        <fullName evidence="1">Uncharacterized protein</fullName>
    </submittedName>
</protein>
<dbReference type="RefSeq" id="WP_078335588.1">
    <property type="nucleotide sequence ID" value="NZ_MAFQ01000012.1"/>
</dbReference>
<sequence length="90" mass="10099">MATVESPERQLETCRELCTQRGYEVAGEDTRVKGYNGQSVPMQEVDDLRKSQSLLLSMIKSLRMPEECNGDGKLTRSQVGRIAADARWHG</sequence>
<organism evidence="1 2">
    <name type="scientific">Mycobacteroides franklinii</name>
    <dbReference type="NCBI Taxonomy" id="948102"/>
    <lineage>
        <taxon>Bacteria</taxon>
        <taxon>Bacillati</taxon>
        <taxon>Actinomycetota</taxon>
        <taxon>Actinomycetes</taxon>
        <taxon>Mycobacteriales</taxon>
        <taxon>Mycobacteriaceae</taxon>
        <taxon>Mycobacteroides</taxon>
    </lineage>
</organism>
<gene>
    <name evidence="1" type="ORF">EJ571_04645</name>
</gene>
<dbReference type="EMBL" id="RXLR01000008">
    <property type="protein sequence ID" value="TDH24416.1"/>
    <property type="molecule type" value="Genomic_DNA"/>
</dbReference>
<proteinExistence type="predicted"/>
<dbReference type="Proteomes" id="UP000295627">
    <property type="component" value="Unassembled WGS sequence"/>
</dbReference>
<evidence type="ECO:0000313" key="1">
    <source>
        <dbReference type="EMBL" id="TDH24416.1"/>
    </source>
</evidence>
<dbReference type="AlphaFoldDB" id="A0A4R5PFA9"/>
<accession>A0A4R5PFA9</accession>
<evidence type="ECO:0000313" key="2">
    <source>
        <dbReference type="Proteomes" id="UP000295627"/>
    </source>
</evidence>
<reference evidence="1 2" key="1">
    <citation type="journal article" date="2019" name="Sci. Rep.">
        <title>Extended insight into the Mycobacterium chelonae-abscessus complex through whole genome sequencing of Mycobacterium salmoniphilum outbreak and Mycobacterium salmoniphilum-like strains.</title>
        <authorList>
            <person name="Behra P.R.K."/>
            <person name="Das S."/>
            <person name="Pettersson B.M.F."/>
            <person name="Shirreff L."/>
            <person name="DuCote T."/>
            <person name="Jacobsson K.G."/>
            <person name="Ennis D.G."/>
            <person name="Kirsebom L.A."/>
        </authorList>
    </citation>
    <scope>NUCLEOTIDE SEQUENCE [LARGE SCALE GENOMIC DNA]</scope>
    <source>
        <strain evidence="1 2">DSM 45524</strain>
    </source>
</reference>
<name>A0A4R5PFA9_9MYCO</name>